<proteinExistence type="predicted"/>
<dbReference type="InterPro" id="IPR013097">
    <property type="entry name" value="Dabb"/>
</dbReference>
<evidence type="ECO:0000313" key="2">
    <source>
        <dbReference type="EMBL" id="CCX30046.1"/>
    </source>
</evidence>
<dbReference type="EMBL" id="HF935415">
    <property type="protein sequence ID" value="CCX30046.1"/>
    <property type="molecule type" value="Genomic_DNA"/>
</dbReference>
<name>U4LRX0_PYROM</name>
<dbReference type="OrthoDB" id="1601230at2759"/>
<dbReference type="Proteomes" id="UP000018144">
    <property type="component" value="Unassembled WGS sequence"/>
</dbReference>
<protein>
    <submittedName>
        <fullName evidence="2">Similar to Pc21g02610 [Penicillium chrysogenum Wisconsin 54-1255] acc. no. XP_002567325</fullName>
    </submittedName>
</protein>
<dbReference type="InterPro" id="IPR011008">
    <property type="entry name" value="Dimeric_a/b-barrel"/>
</dbReference>
<reference evidence="2 3" key="1">
    <citation type="journal article" date="2013" name="PLoS Genet.">
        <title>The genome and development-dependent transcriptomes of Pyronema confluens: a window into fungal evolution.</title>
        <authorList>
            <person name="Traeger S."/>
            <person name="Altegoer F."/>
            <person name="Freitag M."/>
            <person name="Gabaldon T."/>
            <person name="Kempken F."/>
            <person name="Kumar A."/>
            <person name="Marcet-Houben M."/>
            <person name="Poggeler S."/>
            <person name="Stajich J.E."/>
            <person name="Nowrousian M."/>
        </authorList>
    </citation>
    <scope>NUCLEOTIDE SEQUENCE [LARGE SCALE GENOMIC DNA]</scope>
    <source>
        <strain evidence="3">CBS 100304</strain>
        <tissue evidence="2">Vegetative mycelium</tissue>
    </source>
</reference>
<gene>
    <name evidence="2" type="ORF">PCON_08038</name>
</gene>
<evidence type="ECO:0000313" key="3">
    <source>
        <dbReference type="Proteomes" id="UP000018144"/>
    </source>
</evidence>
<accession>U4LRX0</accession>
<organism evidence="2 3">
    <name type="scientific">Pyronema omphalodes (strain CBS 100304)</name>
    <name type="common">Pyronema confluens</name>
    <dbReference type="NCBI Taxonomy" id="1076935"/>
    <lineage>
        <taxon>Eukaryota</taxon>
        <taxon>Fungi</taxon>
        <taxon>Dikarya</taxon>
        <taxon>Ascomycota</taxon>
        <taxon>Pezizomycotina</taxon>
        <taxon>Pezizomycetes</taxon>
        <taxon>Pezizales</taxon>
        <taxon>Pyronemataceae</taxon>
        <taxon>Pyronema</taxon>
    </lineage>
</organism>
<feature type="domain" description="Stress-response A/B barrel" evidence="1">
    <location>
        <begin position="1"/>
        <end position="55"/>
    </location>
</feature>
<dbReference type="AlphaFoldDB" id="U4LRX0"/>
<dbReference type="STRING" id="1076935.U4LRX0"/>
<dbReference type="PROSITE" id="PS51502">
    <property type="entry name" value="S_R_A_B_BARREL"/>
    <property type="match status" value="1"/>
</dbReference>
<dbReference type="Gene3D" id="3.30.70.100">
    <property type="match status" value="1"/>
</dbReference>
<sequence>MTSSYYKGAGGITYTFVVEFACESGRDYYVKHDPVHLSFVKMVGNIVEKAQVIDFVPGKF</sequence>
<evidence type="ECO:0000259" key="1">
    <source>
        <dbReference type="PROSITE" id="PS51502"/>
    </source>
</evidence>
<dbReference type="SUPFAM" id="SSF54909">
    <property type="entry name" value="Dimeric alpha+beta barrel"/>
    <property type="match status" value="1"/>
</dbReference>
<keyword evidence="3" id="KW-1185">Reference proteome</keyword>
<dbReference type="OMA" id="CESGRDY"/>
<dbReference type="Pfam" id="PF07876">
    <property type="entry name" value="Dabb"/>
    <property type="match status" value="1"/>
</dbReference>